<dbReference type="Proteomes" id="UP000054248">
    <property type="component" value="Unassembled WGS sequence"/>
</dbReference>
<feature type="region of interest" description="Disordered" evidence="1">
    <location>
        <begin position="264"/>
        <end position="354"/>
    </location>
</feature>
<feature type="compositionally biased region" description="Basic and acidic residues" evidence="1">
    <location>
        <begin position="499"/>
        <end position="510"/>
    </location>
</feature>
<feature type="compositionally biased region" description="Pro residues" evidence="1">
    <location>
        <begin position="184"/>
        <end position="195"/>
    </location>
</feature>
<organism evidence="2 3">
    <name type="scientific">Tulasnella calospora MUT 4182</name>
    <dbReference type="NCBI Taxonomy" id="1051891"/>
    <lineage>
        <taxon>Eukaryota</taxon>
        <taxon>Fungi</taxon>
        <taxon>Dikarya</taxon>
        <taxon>Basidiomycota</taxon>
        <taxon>Agaricomycotina</taxon>
        <taxon>Agaricomycetes</taxon>
        <taxon>Cantharellales</taxon>
        <taxon>Tulasnellaceae</taxon>
        <taxon>Tulasnella</taxon>
    </lineage>
</organism>
<dbReference type="HOGENOM" id="CLU_523976_0_0_1"/>
<feature type="compositionally biased region" description="Low complexity" evidence="1">
    <location>
        <begin position="1"/>
        <end position="18"/>
    </location>
</feature>
<feature type="compositionally biased region" description="Pro residues" evidence="1">
    <location>
        <begin position="481"/>
        <end position="492"/>
    </location>
</feature>
<feature type="region of interest" description="Disordered" evidence="1">
    <location>
        <begin position="1"/>
        <end position="238"/>
    </location>
</feature>
<feature type="compositionally biased region" description="Polar residues" evidence="1">
    <location>
        <begin position="107"/>
        <end position="122"/>
    </location>
</feature>
<feature type="compositionally biased region" description="Basic and acidic residues" evidence="1">
    <location>
        <begin position="323"/>
        <end position="336"/>
    </location>
</feature>
<evidence type="ECO:0000313" key="2">
    <source>
        <dbReference type="EMBL" id="KIO24675.1"/>
    </source>
</evidence>
<accession>A0A0C3Q617</accession>
<reference evidence="3" key="2">
    <citation type="submission" date="2015-01" db="EMBL/GenBank/DDBJ databases">
        <title>Evolutionary Origins and Diversification of the Mycorrhizal Mutualists.</title>
        <authorList>
            <consortium name="DOE Joint Genome Institute"/>
            <consortium name="Mycorrhizal Genomics Consortium"/>
            <person name="Kohler A."/>
            <person name="Kuo A."/>
            <person name="Nagy L.G."/>
            <person name="Floudas D."/>
            <person name="Copeland A."/>
            <person name="Barry K.W."/>
            <person name="Cichocki N."/>
            <person name="Veneault-Fourrey C."/>
            <person name="LaButti K."/>
            <person name="Lindquist E.A."/>
            <person name="Lipzen A."/>
            <person name="Lundell T."/>
            <person name="Morin E."/>
            <person name="Murat C."/>
            <person name="Riley R."/>
            <person name="Ohm R."/>
            <person name="Sun H."/>
            <person name="Tunlid A."/>
            <person name="Henrissat B."/>
            <person name="Grigoriev I.V."/>
            <person name="Hibbett D.S."/>
            <person name="Martin F."/>
        </authorList>
    </citation>
    <scope>NUCLEOTIDE SEQUENCE [LARGE SCALE GENOMIC DNA]</scope>
    <source>
        <strain evidence="3">MUT 4182</strain>
    </source>
</reference>
<feature type="compositionally biased region" description="Low complexity" evidence="1">
    <location>
        <begin position="168"/>
        <end position="179"/>
    </location>
</feature>
<dbReference type="OrthoDB" id="3250790at2759"/>
<gene>
    <name evidence="2" type="ORF">M407DRAFT_25918</name>
</gene>
<dbReference type="AlphaFoldDB" id="A0A0C3Q617"/>
<feature type="compositionally biased region" description="Polar residues" evidence="1">
    <location>
        <begin position="277"/>
        <end position="293"/>
    </location>
</feature>
<dbReference type="EMBL" id="KN823056">
    <property type="protein sequence ID" value="KIO24675.1"/>
    <property type="molecule type" value="Genomic_DNA"/>
</dbReference>
<feature type="compositionally biased region" description="Polar residues" evidence="1">
    <location>
        <begin position="382"/>
        <end position="399"/>
    </location>
</feature>
<reference evidence="2 3" key="1">
    <citation type="submission" date="2014-04" db="EMBL/GenBank/DDBJ databases">
        <authorList>
            <consortium name="DOE Joint Genome Institute"/>
            <person name="Kuo A."/>
            <person name="Girlanda M."/>
            <person name="Perotto S."/>
            <person name="Kohler A."/>
            <person name="Nagy L.G."/>
            <person name="Floudas D."/>
            <person name="Copeland A."/>
            <person name="Barry K.W."/>
            <person name="Cichocki N."/>
            <person name="Veneault-Fourrey C."/>
            <person name="LaButti K."/>
            <person name="Lindquist E.A."/>
            <person name="Lipzen A."/>
            <person name="Lundell T."/>
            <person name="Morin E."/>
            <person name="Murat C."/>
            <person name="Sun H."/>
            <person name="Tunlid A."/>
            <person name="Henrissat B."/>
            <person name="Grigoriev I.V."/>
            <person name="Hibbett D.S."/>
            <person name="Martin F."/>
            <person name="Nordberg H.P."/>
            <person name="Cantor M.N."/>
            <person name="Hua S.X."/>
        </authorList>
    </citation>
    <scope>NUCLEOTIDE SEQUENCE [LARGE SCALE GENOMIC DNA]</scope>
    <source>
        <strain evidence="2 3">MUT 4182</strain>
    </source>
</reference>
<proteinExistence type="predicted"/>
<feature type="compositionally biased region" description="Low complexity" evidence="1">
    <location>
        <begin position="400"/>
        <end position="414"/>
    </location>
</feature>
<protein>
    <submittedName>
        <fullName evidence="2">Uncharacterized protein</fullName>
    </submittedName>
</protein>
<evidence type="ECO:0000256" key="1">
    <source>
        <dbReference type="SAM" id="MobiDB-lite"/>
    </source>
</evidence>
<feature type="region of interest" description="Disordered" evidence="1">
    <location>
        <begin position="381"/>
        <end position="435"/>
    </location>
</feature>
<sequence length="520" mass="54832">MAVSTRSSAGGASAQSKSTNQGLSRVSSKKSKQTKGAPKTANEIVKSGRKSAKRNVPSTDSDGEDADDELHPTDCSPPLKRRRKEARPLAGRPRSKSKEGSEYDSPGTDSATVPGKSGTSPQRVGPKRMPKRDKEASTKSGISTGSKAFRPHDPSGSTPATAPEQVDELSSSLSELTTSDGSPLPLPARPLPPGPEALRVDEQLPPVPQKEEDSSIIPASEPESVVPASQADSVPLASQCSSIVPASVSGSSQVMDVSCTQEDAKVGDGEELLPVTQPETTQATTPGQPNGLTQEALESFSMEESLPRSAMDTQTSGEAAGEEQDRLSYVTDEHGNENVPPTQEDAPAFALPLFNDPGDLRPAVSNDGFIPPAPVMKDLDVFSQSQPYSSQGGTQRDWPSSSQMSIVSSGGQVSPSRPTSFRYPLLPGSSSNDAAQRQFPRFESPFAQNVGTSRAVPNTKRNFALGVGALQFDEPGQVPSLPFPPPFPPQSPNPSAVEHPSDVEGEHEIIVPDDQPYQQL</sequence>
<name>A0A0C3Q617_9AGAM</name>
<feature type="region of interest" description="Disordered" evidence="1">
    <location>
        <begin position="474"/>
        <end position="520"/>
    </location>
</feature>
<evidence type="ECO:0000313" key="3">
    <source>
        <dbReference type="Proteomes" id="UP000054248"/>
    </source>
</evidence>
<keyword evidence="3" id="KW-1185">Reference proteome</keyword>